<dbReference type="Gene3D" id="2.60.40.150">
    <property type="entry name" value="C2 domain"/>
    <property type="match status" value="2"/>
</dbReference>
<evidence type="ECO:0000256" key="9">
    <source>
        <dbReference type="ARBA" id="ARBA00023121"/>
    </source>
</evidence>
<keyword evidence="6" id="KW-0106">Calcium</keyword>
<evidence type="ECO:0000256" key="5">
    <source>
        <dbReference type="ARBA" id="ARBA00022737"/>
    </source>
</evidence>
<dbReference type="CDD" id="cd21670">
    <property type="entry name" value="SMP_ESyt"/>
    <property type="match status" value="1"/>
</dbReference>
<dbReference type="InterPro" id="IPR000008">
    <property type="entry name" value="C2_dom"/>
</dbReference>
<dbReference type="GO" id="GO:0006869">
    <property type="term" value="P:lipid transport"/>
    <property type="evidence" value="ECO:0007669"/>
    <property type="project" value="UniProtKB-KW"/>
</dbReference>
<reference evidence="13 14" key="1">
    <citation type="submission" date="2018-05" db="EMBL/GenBank/DDBJ databases">
        <title>Genome sequencing and assembly of the regulated plant pathogen Lachnellula willkommii and related sister species for the development of diagnostic species identification markers.</title>
        <authorList>
            <person name="Giroux E."/>
            <person name="Bilodeau G."/>
        </authorList>
    </citation>
    <scope>NUCLEOTIDE SEQUENCE [LARGE SCALE GENOMIC DNA]</scope>
    <source>
        <strain evidence="13 14">CBS 268.59</strain>
    </source>
</reference>
<organism evidence="13 14">
    <name type="scientific">Lachnellula suecica</name>
    <dbReference type="NCBI Taxonomy" id="602035"/>
    <lineage>
        <taxon>Eukaryota</taxon>
        <taxon>Fungi</taxon>
        <taxon>Dikarya</taxon>
        <taxon>Ascomycota</taxon>
        <taxon>Pezizomycotina</taxon>
        <taxon>Leotiomycetes</taxon>
        <taxon>Helotiales</taxon>
        <taxon>Lachnaceae</taxon>
        <taxon>Lachnellula</taxon>
    </lineage>
</organism>
<dbReference type="GO" id="GO:0016020">
    <property type="term" value="C:membrane"/>
    <property type="evidence" value="ECO:0007669"/>
    <property type="project" value="UniProtKB-SubCell"/>
</dbReference>
<keyword evidence="10" id="KW-0472">Membrane</keyword>
<comment type="caution">
    <text evidence="13">The sequence shown here is derived from an EMBL/GenBank/DDBJ whole genome shotgun (WGS) entry which is preliminary data.</text>
</comment>
<dbReference type="SUPFAM" id="SSF49562">
    <property type="entry name" value="C2 domain (Calcium/lipid-binding domain, CaLB)"/>
    <property type="match status" value="2"/>
</dbReference>
<keyword evidence="8" id="KW-0445">Lipid transport</keyword>
<accession>A0A8T9CHJ8</accession>
<evidence type="ECO:0000256" key="2">
    <source>
        <dbReference type="ARBA" id="ARBA00022448"/>
    </source>
</evidence>
<evidence type="ECO:0000256" key="8">
    <source>
        <dbReference type="ARBA" id="ARBA00023055"/>
    </source>
</evidence>
<keyword evidence="4" id="KW-0479">Metal-binding</keyword>
<gene>
    <name evidence="13" type="primary">ESYT2</name>
    <name evidence="13" type="ORF">LSUE1_G004864</name>
</gene>
<evidence type="ECO:0000256" key="1">
    <source>
        <dbReference type="ARBA" id="ARBA00004370"/>
    </source>
</evidence>
<evidence type="ECO:0000259" key="12">
    <source>
        <dbReference type="PROSITE" id="PS51847"/>
    </source>
</evidence>
<keyword evidence="3" id="KW-0812">Transmembrane</keyword>
<evidence type="ECO:0000256" key="7">
    <source>
        <dbReference type="ARBA" id="ARBA00022989"/>
    </source>
</evidence>
<evidence type="ECO:0000313" key="13">
    <source>
        <dbReference type="EMBL" id="TVY83490.1"/>
    </source>
</evidence>
<dbReference type="OrthoDB" id="1029639at2759"/>
<feature type="domain" description="SMP-LTD" evidence="12">
    <location>
        <begin position="14"/>
        <end position="191"/>
    </location>
</feature>
<dbReference type="InterPro" id="IPR031468">
    <property type="entry name" value="SMP_LBD"/>
</dbReference>
<keyword evidence="14" id="KW-1185">Reference proteome</keyword>
<dbReference type="AlphaFoldDB" id="A0A8T9CHJ8"/>
<protein>
    <submittedName>
        <fullName evidence="13">Extended synaptotagmin-2</fullName>
    </submittedName>
</protein>
<dbReference type="InterPro" id="IPR039010">
    <property type="entry name" value="Synaptotagmin_SMP"/>
</dbReference>
<dbReference type="SMART" id="SM00239">
    <property type="entry name" value="C2"/>
    <property type="match status" value="2"/>
</dbReference>
<keyword evidence="9" id="KW-0446">Lipid-binding</keyword>
<dbReference type="Pfam" id="PF00168">
    <property type="entry name" value="C2"/>
    <property type="match status" value="2"/>
</dbReference>
<dbReference type="PROSITE" id="PS50004">
    <property type="entry name" value="C2"/>
    <property type="match status" value="1"/>
</dbReference>
<evidence type="ECO:0000256" key="3">
    <source>
        <dbReference type="ARBA" id="ARBA00022692"/>
    </source>
</evidence>
<dbReference type="PROSITE" id="PS51847">
    <property type="entry name" value="SMP"/>
    <property type="match status" value="1"/>
</dbReference>
<evidence type="ECO:0000256" key="6">
    <source>
        <dbReference type="ARBA" id="ARBA00022837"/>
    </source>
</evidence>
<keyword evidence="2" id="KW-0813">Transport</keyword>
<keyword evidence="7" id="KW-1133">Transmembrane helix</keyword>
<proteinExistence type="predicted"/>
<dbReference type="Proteomes" id="UP000469558">
    <property type="component" value="Unassembled WGS sequence"/>
</dbReference>
<dbReference type="PANTHER" id="PTHR45761">
    <property type="entry name" value="EXTENDED SYNAPTOTAGMIN-LIKE PROTEIN 2, ISOFORM C"/>
    <property type="match status" value="1"/>
</dbReference>
<evidence type="ECO:0000256" key="4">
    <source>
        <dbReference type="ARBA" id="ARBA00022723"/>
    </source>
</evidence>
<dbReference type="EMBL" id="QGMK01000187">
    <property type="protein sequence ID" value="TVY83490.1"/>
    <property type="molecule type" value="Genomic_DNA"/>
</dbReference>
<evidence type="ECO:0000313" key="14">
    <source>
        <dbReference type="Proteomes" id="UP000469558"/>
    </source>
</evidence>
<keyword evidence="5" id="KW-0677">Repeat</keyword>
<comment type="subcellular location">
    <subcellularLocation>
        <location evidence="1">Membrane</location>
    </subcellularLocation>
</comment>
<sequence>MSSTLIEKLSAEGGGESVRFLNDIVTHLWPNINVAVSKMIKEVAEPMFKTMLPGPLATLHFTKIDLGQVPMVLSDVLTTKTETGDIKLDMNVAWAGKCDIQLDGNMIPALGVKGVALNGKLSILLGPLTDILPLIGAAQIAFVNPPDLKLDFTGAAELADMDMIDGAVRGVIASIINSILVLPNRYLYKLDAANDYFKTQIYPLGMIRITVEKAWEFNQEKQSASQKFLSKLTRDSPDAYCKVAVGAEETWQTTTKNNTTSPVWNEVHDFVVTDFDQCITIDMFDEDVGSDDHIGFAATTVRDLLSASGKQELSMVRKEKPVPGKIALSSKFYRFAAEDSSFSASDHSAEGLLCGVATILIAGAFDIPGNRKELNPSVIVTWGEKHHFQTAIITDAPGTDINNPAFDTTFRISTTAAMVGSGAQGFRIALMNKKVEIGSVEVPLSDIIKAPDMTLQNQFDVGSGAKVRASICLRGIMPATMEETHLPLRQK</sequence>
<dbReference type="GO" id="GO:0008289">
    <property type="term" value="F:lipid binding"/>
    <property type="evidence" value="ECO:0007669"/>
    <property type="project" value="UniProtKB-KW"/>
</dbReference>
<feature type="domain" description="C2" evidence="11">
    <location>
        <begin position="186"/>
        <end position="315"/>
    </location>
</feature>
<dbReference type="GO" id="GO:0012505">
    <property type="term" value="C:endomembrane system"/>
    <property type="evidence" value="ECO:0007669"/>
    <property type="project" value="UniProtKB-ARBA"/>
</dbReference>
<dbReference type="PANTHER" id="PTHR45761:SF1">
    <property type="entry name" value="EXTENDED SYNAPTOTAGMIN-LIKE PROTEIN 2, ISOFORM C"/>
    <property type="match status" value="1"/>
</dbReference>
<dbReference type="InterPro" id="IPR051634">
    <property type="entry name" value="Extended_Synaptotagmin"/>
</dbReference>
<dbReference type="Pfam" id="PF17047">
    <property type="entry name" value="SMP_LBD"/>
    <property type="match status" value="1"/>
</dbReference>
<dbReference type="GO" id="GO:0005737">
    <property type="term" value="C:cytoplasm"/>
    <property type="evidence" value="ECO:0007669"/>
    <property type="project" value="UniProtKB-ARBA"/>
</dbReference>
<evidence type="ECO:0000256" key="10">
    <source>
        <dbReference type="ARBA" id="ARBA00023136"/>
    </source>
</evidence>
<dbReference type="GO" id="GO:0046872">
    <property type="term" value="F:metal ion binding"/>
    <property type="evidence" value="ECO:0007669"/>
    <property type="project" value="UniProtKB-KW"/>
</dbReference>
<dbReference type="InterPro" id="IPR035892">
    <property type="entry name" value="C2_domain_sf"/>
</dbReference>
<name>A0A8T9CHJ8_9HELO</name>
<evidence type="ECO:0000259" key="11">
    <source>
        <dbReference type="PROSITE" id="PS50004"/>
    </source>
</evidence>